<reference evidence="2" key="2">
    <citation type="submission" date="2025-09" db="UniProtKB">
        <authorList>
            <consortium name="Ensembl"/>
        </authorList>
    </citation>
    <scope>IDENTIFICATION</scope>
</reference>
<dbReference type="GeneTree" id="ENSGT00940000179411"/>
<reference evidence="2" key="1">
    <citation type="submission" date="2025-08" db="UniProtKB">
        <authorList>
            <consortium name="Ensembl"/>
        </authorList>
    </citation>
    <scope>IDENTIFICATION</scope>
</reference>
<name>A0A8D0H199_SPHPU</name>
<keyword evidence="1" id="KW-0175">Coiled coil</keyword>
<feature type="coiled-coil region" evidence="1">
    <location>
        <begin position="67"/>
        <end position="94"/>
    </location>
</feature>
<dbReference type="PANTHER" id="PTHR45153">
    <property type="entry name" value="TETRATRICOPEPTIDE REPEAT PROTEIN 16"/>
    <property type="match status" value="1"/>
</dbReference>
<accession>A0A8D0H199</accession>
<dbReference type="Gene3D" id="1.25.40.10">
    <property type="entry name" value="Tetratricopeptide repeat domain"/>
    <property type="match status" value="1"/>
</dbReference>
<dbReference type="Proteomes" id="UP000694392">
    <property type="component" value="Unplaced"/>
</dbReference>
<evidence type="ECO:0000256" key="1">
    <source>
        <dbReference type="SAM" id="Coils"/>
    </source>
</evidence>
<evidence type="ECO:0000313" key="2">
    <source>
        <dbReference type="Ensembl" id="ENSSPUP00000016930.1"/>
    </source>
</evidence>
<dbReference type="Ensembl" id="ENSSPUT00000018032.1">
    <property type="protein sequence ID" value="ENSSPUP00000016930.1"/>
    <property type="gene ID" value="ENSSPUG00000013094.1"/>
</dbReference>
<keyword evidence="3" id="KW-1185">Reference proteome</keyword>
<dbReference type="OMA" id="RELHHEM"/>
<dbReference type="PANTHER" id="PTHR45153:SF1">
    <property type="entry name" value="TETRATRICOPEPTIDE REPEAT PROTEIN 16"/>
    <property type="match status" value="1"/>
</dbReference>
<dbReference type="AlphaFoldDB" id="A0A8D0H199"/>
<sequence length="105" mass="12400">MYRMRSMACLAAMYRYADCLQLVSRELHHEMKNPDLYILRARLYDYFGKATLCYQDIHKTVVLEPRNEEAQVLMRKLRKQAEKAKCQAVNLAIKGFLQDSLLKIN</sequence>
<dbReference type="SUPFAM" id="SSF48452">
    <property type="entry name" value="TPR-like"/>
    <property type="match status" value="1"/>
</dbReference>
<evidence type="ECO:0000313" key="3">
    <source>
        <dbReference type="Proteomes" id="UP000694392"/>
    </source>
</evidence>
<proteinExistence type="predicted"/>
<protein>
    <submittedName>
        <fullName evidence="2">Uncharacterized protein</fullName>
    </submittedName>
</protein>
<organism evidence="2 3">
    <name type="scientific">Sphenodon punctatus</name>
    <name type="common">Tuatara</name>
    <name type="synonym">Hatteria punctata</name>
    <dbReference type="NCBI Taxonomy" id="8508"/>
    <lineage>
        <taxon>Eukaryota</taxon>
        <taxon>Metazoa</taxon>
        <taxon>Chordata</taxon>
        <taxon>Craniata</taxon>
        <taxon>Vertebrata</taxon>
        <taxon>Euteleostomi</taxon>
        <taxon>Lepidosauria</taxon>
        <taxon>Sphenodontia</taxon>
        <taxon>Sphenodontidae</taxon>
        <taxon>Sphenodon</taxon>
    </lineage>
</organism>
<dbReference type="InterPro" id="IPR011990">
    <property type="entry name" value="TPR-like_helical_dom_sf"/>
</dbReference>